<dbReference type="NCBIfam" id="TIGR00750">
    <property type="entry name" value="lao"/>
    <property type="match status" value="1"/>
</dbReference>
<evidence type="ECO:0000256" key="1">
    <source>
        <dbReference type="ARBA" id="ARBA00009625"/>
    </source>
</evidence>
<dbReference type="Gene3D" id="1.10.287.130">
    <property type="match status" value="1"/>
</dbReference>
<dbReference type="GO" id="GO:0016301">
    <property type="term" value="F:kinase activity"/>
    <property type="evidence" value="ECO:0007669"/>
    <property type="project" value="UniProtKB-KW"/>
</dbReference>
<dbReference type="SUPFAM" id="SSF52540">
    <property type="entry name" value="P-loop containing nucleoside triphosphate hydrolases"/>
    <property type="match status" value="1"/>
</dbReference>
<dbReference type="InterPro" id="IPR005129">
    <property type="entry name" value="GTPase_ArgK"/>
</dbReference>
<protein>
    <submittedName>
        <fullName evidence="3">LAO/AO transport system kinase</fullName>
    </submittedName>
</protein>
<comment type="similarity">
    <text evidence="1">Belongs to the SIMIBI class G3E GTPase family. ArgK/MeaB subfamily.</text>
</comment>
<name>A0A318S6I2_9DEIO</name>
<dbReference type="Gene3D" id="3.40.50.300">
    <property type="entry name" value="P-loop containing nucleotide triphosphate hydrolases"/>
    <property type="match status" value="1"/>
</dbReference>
<dbReference type="RefSeq" id="WP_110887125.1">
    <property type="nucleotide sequence ID" value="NZ_QJSX01000009.1"/>
</dbReference>
<dbReference type="PANTHER" id="PTHR23408">
    <property type="entry name" value="METHYLMALONYL-COA MUTASE"/>
    <property type="match status" value="1"/>
</dbReference>
<comment type="caution">
    <text evidence="3">The sequence shown here is derived from an EMBL/GenBank/DDBJ whole genome shotgun (WGS) entry which is preliminary data.</text>
</comment>
<dbReference type="GO" id="GO:0005525">
    <property type="term" value="F:GTP binding"/>
    <property type="evidence" value="ECO:0007669"/>
    <property type="project" value="InterPro"/>
</dbReference>
<keyword evidence="3" id="KW-0808">Transferase</keyword>
<dbReference type="NCBIfam" id="NF006958">
    <property type="entry name" value="PRK09435.1"/>
    <property type="match status" value="1"/>
</dbReference>
<dbReference type="InterPro" id="IPR003593">
    <property type="entry name" value="AAA+_ATPase"/>
</dbReference>
<accession>A0A318S6I2</accession>
<dbReference type="AlphaFoldDB" id="A0A318S6I2"/>
<keyword evidence="4" id="KW-1185">Reference proteome</keyword>
<keyword evidence="3" id="KW-0418">Kinase</keyword>
<feature type="domain" description="AAA+ ATPase" evidence="2">
    <location>
        <begin position="47"/>
        <end position="218"/>
    </location>
</feature>
<evidence type="ECO:0000313" key="3">
    <source>
        <dbReference type="EMBL" id="PYE53327.1"/>
    </source>
</evidence>
<dbReference type="Pfam" id="PF03308">
    <property type="entry name" value="MeaB"/>
    <property type="match status" value="1"/>
</dbReference>
<dbReference type="Gene3D" id="1.20.5.170">
    <property type="match status" value="1"/>
</dbReference>
<evidence type="ECO:0000313" key="4">
    <source>
        <dbReference type="Proteomes" id="UP000248326"/>
    </source>
</evidence>
<dbReference type="PANTHER" id="PTHR23408:SF3">
    <property type="entry name" value="METHYLMALONIC ACIDURIA TYPE A PROTEIN, MITOCHONDRIAL"/>
    <property type="match status" value="1"/>
</dbReference>
<dbReference type="EMBL" id="QJSX01000009">
    <property type="protein sequence ID" value="PYE53327.1"/>
    <property type="molecule type" value="Genomic_DNA"/>
</dbReference>
<sequence length="316" mass="33738">MAVDVTALRTGTRRALAKAITLVESARPEHEREAQALLAQVLPFTGRSIRVGLSGVPGVGKSTFIEALGLTLVAQGHKVAVLAVDPSSNRTGGSIMGDKTRMERLSVHPNAFIRPSPSGGTLGGVARRTREALMLCEAAGYDVILVETVGVGQSETAVASMTDLFVLLTLPNAGDELQGIKRGIMELADIVVVNKADADPGGANRTTTDVRNALRLLTPHGAAWQPKVLQASATTGQGVDDVWKSVLAYRAALGSALHAKRRVQTLRWFDDLLREEVWHAFLRAVDTAQLQDVRRRVEQADLTPVQGVAALLAPKR</sequence>
<dbReference type="CDD" id="cd03114">
    <property type="entry name" value="MMAA-like"/>
    <property type="match status" value="1"/>
</dbReference>
<dbReference type="SMART" id="SM00382">
    <property type="entry name" value="AAA"/>
    <property type="match status" value="1"/>
</dbReference>
<dbReference type="Proteomes" id="UP000248326">
    <property type="component" value="Unassembled WGS sequence"/>
</dbReference>
<dbReference type="OrthoDB" id="9778292at2"/>
<dbReference type="InterPro" id="IPR027417">
    <property type="entry name" value="P-loop_NTPase"/>
</dbReference>
<proteinExistence type="inferred from homology"/>
<evidence type="ECO:0000259" key="2">
    <source>
        <dbReference type="SMART" id="SM00382"/>
    </source>
</evidence>
<gene>
    <name evidence="3" type="ORF">DES52_109100</name>
</gene>
<reference evidence="3 4" key="1">
    <citation type="submission" date="2018-06" db="EMBL/GenBank/DDBJ databases">
        <title>Genomic Encyclopedia of Type Strains, Phase IV (KMG-IV): sequencing the most valuable type-strain genomes for metagenomic binning, comparative biology and taxonomic classification.</title>
        <authorList>
            <person name="Goeker M."/>
        </authorList>
    </citation>
    <scope>NUCLEOTIDE SEQUENCE [LARGE SCALE GENOMIC DNA]</scope>
    <source>
        <strain evidence="3 4">DSM 18048</strain>
    </source>
</reference>
<dbReference type="GO" id="GO:0003924">
    <property type="term" value="F:GTPase activity"/>
    <property type="evidence" value="ECO:0007669"/>
    <property type="project" value="InterPro"/>
</dbReference>
<dbReference type="GO" id="GO:0005737">
    <property type="term" value="C:cytoplasm"/>
    <property type="evidence" value="ECO:0007669"/>
    <property type="project" value="TreeGrafter"/>
</dbReference>
<organism evidence="3 4">
    <name type="scientific">Deinococcus yavapaiensis KR-236</name>
    <dbReference type="NCBI Taxonomy" id="694435"/>
    <lineage>
        <taxon>Bacteria</taxon>
        <taxon>Thermotogati</taxon>
        <taxon>Deinococcota</taxon>
        <taxon>Deinococci</taxon>
        <taxon>Deinococcales</taxon>
        <taxon>Deinococcaceae</taxon>
        <taxon>Deinococcus</taxon>
    </lineage>
</organism>